<reference evidence="1 2" key="1">
    <citation type="submission" date="2017-07" db="EMBL/GenBank/DDBJ databases">
        <authorList>
            <person name="Sun Z.S."/>
            <person name="Albrecht U."/>
            <person name="Echele G."/>
            <person name="Lee C.C."/>
        </authorList>
    </citation>
    <scope>NUCLEOTIDE SEQUENCE [LARGE SCALE GENOMIC DNA]</scope>
    <source>
        <strain evidence="1 2">CGMCC 1.12672</strain>
    </source>
</reference>
<evidence type="ECO:0000313" key="1">
    <source>
        <dbReference type="EMBL" id="SOB79422.1"/>
    </source>
</evidence>
<sequence>MKTIILGIFFLAAFMLVSRLVAAYLRVTDEGERQAEELLRAGVTVRALMEGSVPPDRTGGLIPMREGLLFEASSEGVEIRGTRTVARDVF</sequence>
<dbReference type="EMBL" id="OBMI01000001">
    <property type="protein sequence ID" value="SOB79422.1"/>
    <property type="molecule type" value="Genomic_DNA"/>
</dbReference>
<dbReference type="AlphaFoldDB" id="A0A285QH74"/>
<organism evidence="1 2">
    <name type="scientific">Sphingomonas guangdongensis</name>
    <dbReference type="NCBI Taxonomy" id="1141890"/>
    <lineage>
        <taxon>Bacteria</taxon>
        <taxon>Pseudomonadati</taxon>
        <taxon>Pseudomonadota</taxon>
        <taxon>Alphaproteobacteria</taxon>
        <taxon>Sphingomonadales</taxon>
        <taxon>Sphingomonadaceae</taxon>
        <taxon>Sphingomonas</taxon>
    </lineage>
</organism>
<evidence type="ECO:0000313" key="2">
    <source>
        <dbReference type="Proteomes" id="UP000219494"/>
    </source>
</evidence>
<accession>A0A285QH74</accession>
<gene>
    <name evidence="1" type="ORF">SAMN06297144_0540</name>
</gene>
<dbReference type="OrthoDB" id="9955581at2"/>
<proteinExistence type="predicted"/>
<dbReference type="Proteomes" id="UP000219494">
    <property type="component" value="Unassembled WGS sequence"/>
</dbReference>
<keyword evidence="2" id="KW-1185">Reference proteome</keyword>
<name>A0A285QH74_9SPHN</name>
<protein>
    <submittedName>
        <fullName evidence="1">Uncharacterized protein</fullName>
    </submittedName>
</protein>
<dbReference type="RefSeq" id="WP_097062441.1">
    <property type="nucleotide sequence ID" value="NZ_OBMI01000001.1"/>
</dbReference>